<dbReference type="RefSeq" id="WP_154309622.1">
    <property type="nucleotide sequence ID" value="NZ_WKKI01000065.1"/>
</dbReference>
<comment type="catalytic activity">
    <reaction evidence="1 6">
        <text>an S-substituted glutathione + H2O = an S-substituted L-cysteinylglycine + L-glutamate</text>
        <dbReference type="Rhea" id="RHEA:59468"/>
        <dbReference type="ChEBI" id="CHEBI:15377"/>
        <dbReference type="ChEBI" id="CHEBI:29985"/>
        <dbReference type="ChEBI" id="CHEBI:90779"/>
        <dbReference type="ChEBI" id="CHEBI:143103"/>
        <dbReference type="EC" id="3.4.19.13"/>
    </reaction>
</comment>
<dbReference type="Pfam" id="PF01019">
    <property type="entry name" value="G_glu_transpept"/>
    <property type="match status" value="1"/>
</dbReference>
<dbReference type="GO" id="GO:0036374">
    <property type="term" value="F:glutathione hydrolase activity"/>
    <property type="evidence" value="ECO:0007669"/>
    <property type="project" value="UniProtKB-UniRule"/>
</dbReference>
<keyword evidence="8" id="KW-1185">Reference proteome</keyword>
<comment type="caution">
    <text evidence="7">The sequence shown here is derived from an EMBL/GenBank/DDBJ whole genome shotgun (WGS) entry which is preliminary data.</text>
</comment>
<dbReference type="GO" id="GO:0006751">
    <property type="term" value="P:glutathione catabolic process"/>
    <property type="evidence" value="ECO:0007669"/>
    <property type="project" value="UniProtKB-UniRule"/>
</dbReference>
<evidence type="ECO:0000256" key="5">
    <source>
        <dbReference type="PIRSR" id="PIRSR600101-2"/>
    </source>
</evidence>
<dbReference type="EMBL" id="WKKI01000065">
    <property type="protein sequence ID" value="MRX74169.1"/>
    <property type="molecule type" value="Genomic_DNA"/>
</dbReference>
<evidence type="ECO:0000313" key="8">
    <source>
        <dbReference type="Proteomes" id="UP000448867"/>
    </source>
</evidence>
<dbReference type="Gene3D" id="1.10.246.130">
    <property type="match status" value="1"/>
</dbReference>
<feature type="binding site" evidence="5">
    <location>
        <position position="445"/>
    </location>
    <ligand>
        <name>L-glutamate</name>
        <dbReference type="ChEBI" id="CHEBI:29985"/>
    </ligand>
</feature>
<reference evidence="7 8" key="1">
    <citation type="submission" date="2019-11" db="EMBL/GenBank/DDBJ databases">
        <title>Bacillus lacus genome.</title>
        <authorList>
            <person name="Allen C.J."/>
            <person name="Newman J.D."/>
        </authorList>
    </citation>
    <scope>NUCLEOTIDE SEQUENCE [LARGE SCALE GENOMIC DNA]</scope>
    <source>
        <strain evidence="7 8">KCTC 33946</strain>
    </source>
</reference>
<dbReference type="EC" id="3.4.19.13" evidence="6"/>
<dbReference type="NCBIfam" id="TIGR00066">
    <property type="entry name" value="g_glut_trans"/>
    <property type="match status" value="1"/>
</dbReference>
<feature type="active site" description="Nucleophile" evidence="4">
    <location>
        <position position="362"/>
    </location>
</feature>
<keyword evidence="6" id="KW-0317">Glutathione biosynthesis</keyword>
<gene>
    <name evidence="7" type="primary">ggt</name>
    <name evidence="7" type="ORF">GJU40_18775</name>
</gene>
<organism evidence="7 8">
    <name type="scientific">Metabacillus lacus</name>
    <dbReference type="NCBI Taxonomy" id="1983721"/>
    <lineage>
        <taxon>Bacteria</taxon>
        <taxon>Bacillati</taxon>
        <taxon>Bacillota</taxon>
        <taxon>Bacilli</taxon>
        <taxon>Bacillales</taxon>
        <taxon>Bacillaceae</taxon>
        <taxon>Metabacillus</taxon>
    </lineage>
</organism>
<dbReference type="Gene3D" id="3.60.20.40">
    <property type="match status" value="1"/>
</dbReference>
<comment type="catalytic activity">
    <reaction evidence="2 6">
        <text>glutathione + H2O = L-cysteinylglycine + L-glutamate</text>
        <dbReference type="Rhea" id="RHEA:28807"/>
        <dbReference type="ChEBI" id="CHEBI:15377"/>
        <dbReference type="ChEBI" id="CHEBI:29985"/>
        <dbReference type="ChEBI" id="CHEBI:57925"/>
        <dbReference type="ChEBI" id="CHEBI:61694"/>
        <dbReference type="EC" id="3.4.19.13"/>
    </reaction>
</comment>
<dbReference type="UniPathway" id="UPA00204"/>
<dbReference type="OrthoDB" id="9781342at2"/>
<dbReference type="InterPro" id="IPR043137">
    <property type="entry name" value="GGT_ssub_C"/>
</dbReference>
<comment type="catalytic activity">
    <reaction evidence="3 6">
        <text>an N-terminal (5-L-glutamyl)-[peptide] + an alpha-amino acid = 5-L-glutamyl amino acid + an N-terminal L-alpha-aminoacyl-[peptide]</text>
        <dbReference type="Rhea" id="RHEA:23904"/>
        <dbReference type="Rhea" id="RHEA-COMP:9780"/>
        <dbReference type="Rhea" id="RHEA-COMP:9795"/>
        <dbReference type="ChEBI" id="CHEBI:77644"/>
        <dbReference type="ChEBI" id="CHEBI:78597"/>
        <dbReference type="ChEBI" id="CHEBI:78599"/>
        <dbReference type="ChEBI" id="CHEBI:78608"/>
        <dbReference type="EC" id="2.3.2.2"/>
    </reaction>
</comment>
<evidence type="ECO:0000256" key="3">
    <source>
        <dbReference type="ARBA" id="ARBA00047417"/>
    </source>
</evidence>
<dbReference type="GO" id="GO:0006750">
    <property type="term" value="P:glutathione biosynthetic process"/>
    <property type="evidence" value="ECO:0007669"/>
    <property type="project" value="UniProtKB-KW"/>
</dbReference>
<comment type="similarity">
    <text evidence="6">Belongs to the gamma-glutamyltransferase family.</text>
</comment>
<dbReference type="EC" id="2.3.2.2" evidence="6"/>
<keyword evidence="6 7" id="KW-0808">Transferase</keyword>
<dbReference type="AlphaFoldDB" id="A0A7X2J2L1"/>
<evidence type="ECO:0000256" key="2">
    <source>
        <dbReference type="ARBA" id="ARBA00001089"/>
    </source>
</evidence>
<comment type="PTM">
    <text evidence="6">Cleaved by autocatalysis into a large and a small subunit.</text>
</comment>
<evidence type="ECO:0000256" key="6">
    <source>
        <dbReference type="RuleBase" id="RU368036"/>
    </source>
</evidence>
<keyword evidence="6" id="KW-0378">Hydrolase</keyword>
<name>A0A7X2J2L1_9BACI</name>
<dbReference type="InterPro" id="IPR043138">
    <property type="entry name" value="GGT_lsub"/>
</dbReference>
<dbReference type="PANTHER" id="PTHR43881:SF1">
    <property type="entry name" value="GAMMA-GLUTAMYLTRANSPEPTIDASE (AFU_ORTHOLOGUE AFUA_4G13580)"/>
    <property type="match status" value="1"/>
</dbReference>
<dbReference type="InterPro" id="IPR052896">
    <property type="entry name" value="GGT-like_enzyme"/>
</dbReference>
<evidence type="ECO:0000313" key="7">
    <source>
        <dbReference type="EMBL" id="MRX74169.1"/>
    </source>
</evidence>
<evidence type="ECO:0000256" key="4">
    <source>
        <dbReference type="PIRSR" id="PIRSR600101-1"/>
    </source>
</evidence>
<keyword evidence="6" id="KW-0865">Zymogen</keyword>
<evidence type="ECO:0000256" key="1">
    <source>
        <dbReference type="ARBA" id="ARBA00001049"/>
    </source>
</evidence>
<dbReference type="InterPro" id="IPR000101">
    <property type="entry name" value="GGT_peptidase"/>
</dbReference>
<keyword evidence="6 7" id="KW-0012">Acyltransferase</keyword>
<comment type="pathway">
    <text evidence="6">Sulfur metabolism; glutathione metabolism.</text>
</comment>
<dbReference type="SUPFAM" id="SSF56235">
    <property type="entry name" value="N-terminal nucleophile aminohydrolases (Ntn hydrolases)"/>
    <property type="match status" value="1"/>
</dbReference>
<accession>A0A7X2J2L1</accession>
<dbReference type="InterPro" id="IPR029055">
    <property type="entry name" value="Ntn_hydrolases_N"/>
</dbReference>
<dbReference type="GO" id="GO:0103068">
    <property type="term" value="F:leukotriene C4 gamma-glutamyl transferase activity"/>
    <property type="evidence" value="ECO:0007669"/>
    <property type="project" value="UniProtKB-EC"/>
</dbReference>
<proteinExistence type="inferred from homology"/>
<sequence>MQIKKGGYHEYLHTGRSAARGTNGAVASPHYLATQAGQEVIKKGGHAVEGAIAVNAVLCVVYPHMAGLGGDLFALLWNQEEEDVKALNGSGRSGAKATREYYQKKGHTQIPERGPLSANTVPGTVDAWWEMHQHYGKLQWSELFQAAISYAENGFPITEKFSTFIHEKQEVLEKSPEASKVFLPNGQPLKSGTVLKQPDLAWSLKQIAENGRKAFYEGEIAEKLVNSLQKQEGLVSMEDLQQHHSDWESPISTDYRGYQVHELKPNTQGIAALMMMNILNSKDLSEIGDNTPEYYHLLTEAAKLSFYYRDEWVTDKAFKDIPMEELLSGEHTSKLLGKITSEEAYSLDHLKNLPQLSTNKDTTYMSVVDAEGNCVSLIQSIYHEFGSGFMPEECGFLLQNRGSFFSLDENHPNRLEPGKRTFHTIIPAMATKDGKPFLLFGSMGGEGQPQTQCALLTRIVDFGYDVQQAIEAPRWLFGRTWGDSSSSLKLENRIPDSVADILRSKGHEVEIVEAYSQTMGHAQAIHIDQETGVLTSGADPRGDGIALAW</sequence>
<comment type="subunit">
    <text evidence="6">This enzyme consists of two polypeptide chains, which are synthesized in precursor form from a single polypeptide.</text>
</comment>
<dbReference type="Proteomes" id="UP000448867">
    <property type="component" value="Unassembled WGS sequence"/>
</dbReference>
<protein>
    <recommendedName>
        <fullName evidence="6">Glutathione hydrolase proenzyme</fullName>
        <ecNumber evidence="6">2.3.2.2</ecNumber>
        <ecNumber evidence="6">3.4.19.13</ecNumber>
    </recommendedName>
    <component>
        <recommendedName>
            <fullName evidence="6">Glutathione hydrolase large chain</fullName>
        </recommendedName>
    </component>
    <component>
        <recommendedName>
            <fullName evidence="6">Glutathione hydrolase small chain</fullName>
        </recommendedName>
    </component>
</protein>
<dbReference type="PRINTS" id="PR01210">
    <property type="entry name" value="GGTRANSPTASE"/>
</dbReference>
<dbReference type="PANTHER" id="PTHR43881">
    <property type="entry name" value="GAMMA-GLUTAMYLTRANSPEPTIDASE (AFU_ORTHOLOGUE AFUA_4G13580)"/>
    <property type="match status" value="1"/>
</dbReference>